<feature type="transmembrane region" description="Helical" evidence="14">
    <location>
        <begin position="131"/>
        <end position="149"/>
    </location>
</feature>
<evidence type="ECO:0000256" key="5">
    <source>
        <dbReference type="ARBA" id="ARBA00022475"/>
    </source>
</evidence>
<evidence type="ECO:0000256" key="13">
    <source>
        <dbReference type="ARBA" id="ARBA00048390"/>
    </source>
</evidence>
<accession>A0A0R2S0E0</accession>
<protein>
    <recommendedName>
        <fullName evidence="4 14">Protoporphyrinogen IX oxidase</fullName>
        <shortName evidence="14">PPO</shortName>
        <ecNumber evidence="14 15">1.3.99.-</ecNumber>
    </recommendedName>
</protein>
<dbReference type="EC" id="1.3.99.-" evidence="14 15"/>
<sequence>MQALRDFSMLWIKAFHIMAVITWFSAIFYLPRLFVYHAMSDDQVSKDRFSIMESKLFWGIMTPSAVVTVALGAWLIAGSPSYYLSAPWMHAKLGLVVLLLIYHAVCWQFLDKLKTNSTVRSHKYFRVFNEIPIFMMVPIVILVVVKPVFGA</sequence>
<comment type="function">
    <text evidence="14 15">Catalyzes the oxidation of protoporphyrinogen IX to protoporphyrin IX.</text>
</comment>
<keyword evidence="10 14" id="KW-0560">Oxidoreductase</keyword>
<gene>
    <name evidence="16" type="ORF">ABR69_03790</name>
</gene>
<comment type="pathway">
    <text evidence="2 14 15">Porphyrin-containing compound metabolism; protoporphyrin-IX biosynthesis; protoporphyrin-IX from protoporphyrinogen-IX: step 1/1.</text>
</comment>
<evidence type="ECO:0000256" key="9">
    <source>
        <dbReference type="ARBA" id="ARBA00022989"/>
    </source>
</evidence>
<dbReference type="PANTHER" id="PTHR40255:SF1">
    <property type="entry name" value="PROTOPORPHYRINOGEN IX OXIDASE"/>
    <property type="match status" value="1"/>
</dbReference>
<evidence type="ECO:0000256" key="11">
    <source>
        <dbReference type="ARBA" id="ARBA00023004"/>
    </source>
</evidence>
<evidence type="ECO:0000256" key="3">
    <source>
        <dbReference type="ARBA" id="ARBA00006501"/>
    </source>
</evidence>
<evidence type="ECO:0000256" key="1">
    <source>
        <dbReference type="ARBA" id="ARBA00004651"/>
    </source>
</evidence>
<keyword evidence="8 14" id="KW-0479">Metal-binding</keyword>
<dbReference type="Pfam" id="PF03653">
    <property type="entry name" value="UPF0093"/>
    <property type="match status" value="1"/>
</dbReference>
<evidence type="ECO:0000313" key="16">
    <source>
        <dbReference type="EMBL" id="KRO68201.1"/>
    </source>
</evidence>
<dbReference type="GO" id="GO:0006782">
    <property type="term" value="P:protoporphyrinogen IX biosynthetic process"/>
    <property type="evidence" value="ECO:0007669"/>
    <property type="project" value="UniProtKB-UniRule"/>
</dbReference>
<dbReference type="Proteomes" id="UP000051934">
    <property type="component" value="Unassembled WGS sequence"/>
</dbReference>
<comment type="subcellular location">
    <subcellularLocation>
        <location evidence="1 14">Cell membrane</location>
        <topology evidence="1 14">Multi-pass membrane protein</topology>
    </subcellularLocation>
</comment>
<dbReference type="InterPro" id="IPR005265">
    <property type="entry name" value="HemJ-like"/>
</dbReference>
<keyword evidence="12 14" id="KW-0472">Membrane</keyword>
<dbReference type="PANTHER" id="PTHR40255">
    <property type="entry name" value="UPF0093 MEMBRANE PROTEIN SLR1790"/>
    <property type="match status" value="1"/>
</dbReference>
<evidence type="ECO:0000256" key="7">
    <source>
        <dbReference type="ARBA" id="ARBA00022692"/>
    </source>
</evidence>
<feature type="binding site" description="axial binding residue" evidence="14">
    <location>
        <position position="16"/>
    </location>
    <ligand>
        <name>heme</name>
        <dbReference type="ChEBI" id="CHEBI:30413"/>
    </ligand>
    <ligandPart>
        <name>Fe</name>
        <dbReference type="ChEBI" id="CHEBI:18248"/>
    </ligandPart>
</feature>
<comment type="catalytic activity">
    <reaction evidence="13 14 15">
        <text>protoporphyrinogen IX + 3 A = protoporphyrin IX + 3 AH2</text>
        <dbReference type="Rhea" id="RHEA:62000"/>
        <dbReference type="ChEBI" id="CHEBI:13193"/>
        <dbReference type="ChEBI" id="CHEBI:17499"/>
        <dbReference type="ChEBI" id="CHEBI:57306"/>
        <dbReference type="ChEBI" id="CHEBI:57307"/>
    </reaction>
</comment>
<evidence type="ECO:0000256" key="12">
    <source>
        <dbReference type="ARBA" id="ARBA00023136"/>
    </source>
</evidence>
<keyword evidence="6 14" id="KW-0349">Heme</keyword>
<feature type="transmembrane region" description="Helical" evidence="14">
    <location>
        <begin position="56"/>
        <end position="77"/>
    </location>
</feature>
<evidence type="ECO:0000256" key="10">
    <source>
        <dbReference type="ARBA" id="ARBA00023002"/>
    </source>
</evidence>
<evidence type="ECO:0000256" key="14">
    <source>
        <dbReference type="HAMAP-Rule" id="MF_02239"/>
    </source>
</evidence>
<keyword evidence="9 14" id="KW-1133">Transmembrane helix</keyword>
<dbReference type="HAMAP" id="MF_02239">
    <property type="entry name" value="HemJ"/>
    <property type="match status" value="1"/>
</dbReference>
<evidence type="ECO:0000256" key="2">
    <source>
        <dbReference type="ARBA" id="ARBA00005073"/>
    </source>
</evidence>
<dbReference type="PIRSF" id="PIRSF004638">
    <property type="entry name" value="UCP004638"/>
    <property type="match status" value="1"/>
</dbReference>
<evidence type="ECO:0000256" key="8">
    <source>
        <dbReference type="ARBA" id="ARBA00022723"/>
    </source>
</evidence>
<evidence type="ECO:0000313" key="17">
    <source>
        <dbReference type="Proteomes" id="UP000051934"/>
    </source>
</evidence>
<comment type="caution">
    <text evidence="16">The sequence shown here is derived from an EMBL/GenBank/DDBJ whole genome shotgun (WGS) entry which is preliminary data.</text>
</comment>
<organism evidence="16 17">
    <name type="scientific">OM182 bacterium BACL3 MAG-120507-bin80</name>
    <dbReference type="NCBI Taxonomy" id="1655577"/>
    <lineage>
        <taxon>Bacteria</taxon>
        <taxon>Pseudomonadati</taxon>
        <taxon>Pseudomonadota</taxon>
        <taxon>Gammaproteobacteria</taxon>
        <taxon>OMG group</taxon>
        <taxon>OM182 clade</taxon>
    </lineage>
</organism>
<proteinExistence type="inferred from homology"/>
<evidence type="ECO:0000256" key="6">
    <source>
        <dbReference type="ARBA" id="ARBA00022617"/>
    </source>
</evidence>
<dbReference type="GO" id="GO:0070818">
    <property type="term" value="F:protoporphyrinogen oxidase activity"/>
    <property type="evidence" value="ECO:0007669"/>
    <property type="project" value="UniProtKB-UniRule"/>
</dbReference>
<evidence type="ECO:0000256" key="15">
    <source>
        <dbReference type="PIRNR" id="PIRNR004638"/>
    </source>
</evidence>
<feature type="transmembrane region" description="Helical" evidence="14">
    <location>
        <begin position="14"/>
        <end position="35"/>
    </location>
</feature>
<feature type="transmembrane region" description="Helical" evidence="14">
    <location>
        <begin position="89"/>
        <end position="110"/>
    </location>
</feature>
<comment type="subunit">
    <text evidence="14">Homodimer.</text>
</comment>
<keyword evidence="5 14" id="KW-1003">Cell membrane</keyword>
<dbReference type="AlphaFoldDB" id="A0A0R2S0E0"/>
<dbReference type="GO" id="GO:0046872">
    <property type="term" value="F:metal ion binding"/>
    <property type="evidence" value="ECO:0007669"/>
    <property type="project" value="UniProtKB-UniRule"/>
</dbReference>
<reference evidence="16 17" key="1">
    <citation type="submission" date="2015-10" db="EMBL/GenBank/DDBJ databases">
        <title>Metagenome-Assembled Genomes uncover a global brackish microbiome.</title>
        <authorList>
            <person name="Hugerth L.W."/>
            <person name="Larsson J."/>
            <person name="Alneberg J."/>
            <person name="Lindh M.V."/>
            <person name="Legrand C."/>
            <person name="Pinhassi J."/>
            <person name="Andersson A.F."/>
        </authorList>
    </citation>
    <scope>NUCLEOTIDE SEQUENCE [LARGE SCALE GENOMIC DNA]</scope>
    <source>
        <strain evidence="16">BACL4 MAG-120507-bin80</strain>
    </source>
</reference>
<keyword evidence="11 14" id="KW-0408">Iron</keyword>
<dbReference type="UniPathway" id="UPA00251">
    <property type="reaction ID" value="UER00324"/>
</dbReference>
<comment type="cofactor">
    <cofactor evidence="14 15">
        <name>heme b</name>
        <dbReference type="ChEBI" id="CHEBI:60344"/>
    </cofactor>
    <text evidence="14 15">Binds 1 heme b (iron(II)-protoporphyrin IX) group per subunit.</text>
</comment>
<comment type="similarity">
    <text evidence="3 14 15">Belongs to the HemJ family.</text>
</comment>
<dbReference type="EMBL" id="LIBB01000542">
    <property type="protein sequence ID" value="KRO68201.1"/>
    <property type="molecule type" value="Genomic_DNA"/>
</dbReference>
<dbReference type="NCBIfam" id="TIGR00701">
    <property type="entry name" value="protoporphyrinogen oxidase HemJ"/>
    <property type="match status" value="1"/>
</dbReference>
<name>A0A0R2S0E0_9GAMM</name>
<dbReference type="GO" id="GO:0005886">
    <property type="term" value="C:plasma membrane"/>
    <property type="evidence" value="ECO:0007669"/>
    <property type="project" value="UniProtKB-SubCell"/>
</dbReference>
<evidence type="ECO:0000256" key="4">
    <source>
        <dbReference type="ARBA" id="ARBA00017504"/>
    </source>
</evidence>
<keyword evidence="7 14" id="KW-0812">Transmembrane</keyword>
<feature type="binding site" description="axial binding residue" evidence="14">
    <location>
        <position position="92"/>
    </location>
    <ligand>
        <name>heme</name>
        <dbReference type="ChEBI" id="CHEBI:30413"/>
    </ligand>
    <ligandPart>
        <name>Fe</name>
        <dbReference type="ChEBI" id="CHEBI:18248"/>
    </ligandPart>
</feature>